<evidence type="ECO:0000256" key="2">
    <source>
        <dbReference type="ARBA" id="ARBA00017703"/>
    </source>
</evidence>
<keyword evidence="3" id="KW-0808">Transferase</keyword>
<sequence length="349" mass="40120">MVKITIRRIKLQATEFLTKKPAEIQQPIYLITGTEKYLKNQVIAKLSNLIPSGLQSINLGQFDMEDEWLADAINDAYSVPFMGEQRVVIILHPYFLTADKTGRKLNQDPVELEKYLTNPAASTILAIVMDNQKIDARKKICKLLKKEAVQIDCSALNEKEVRQVVAKKVKQNSYQIEESALNLLLQKTEANFSETLAELKKLFLTAQQTKVITQEMVARLVPQTLEQNVFDLNKYVLSNQRVAAMKIYHDLLLQREEPLKLNALLIGQVRLLLQTLILLKHGYSQGDIAEILKVHPYRVKLAIQHSRIFTREKLRTAYLSLLKLEEKIKTTNQNPENLFQLFLTGYFDE</sequence>
<comment type="caution">
    <text evidence="11">The sequence shown here is derived from an EMBL/GenBank/DDBJ whole genome shotgun (WGS) entry which is preliminary data.</text>
</comment>
<feature type="domain" description="DNA polymerase III delta N-terminal" evidence="9">
    <location>
        <begin position="29"/>
        <end position="153"/>
    </location>
</feature>
<dbReference type="Gene3D" id="3.40.50.300">
    <property type="entry name" value="P-loop containing nucleotide triphosphate hydrolases"/>
    <property type="match status" value="1"/>
</dbReference>
<dbReference type="EC" id="2.7.7.7" evidence="1"/>
<dbReference type="PANTHER" id="PTHR34388:SF1">
    <property type="entry name" value="DNA POLYMERASE III SUBUNIT DELTA"/>
    <property type="match status" value="1"/>
</dbReference>
<dbReference type="GO" id="GO:0006261">
    <property type="term" value="P:DNA-templated DNA replication"/>
    <property type="evidence" value="ECO:0007669"/>
    <property type="project" value="TreeGrafter"/>
</dbReference>
<comment type="catalytic activity">
    <reaction evidence="8">
        <text>DNA(n) + a 2'-deoxyribonucleoside 5'-triphosphate = DNA(n+1) + diphosphate</text>
        <dbReference type="Rhea" id="RHEA:22508"/>
        <dbReference type="Rhea" id="RHEA-COMP:17339"/>
        <dbReference type="Rhea" id="RHEA-COMP:17340"/>
        <dbReference type="ChEBI" id="CHEBI:33019"/>
        <dbReference type="ChEBI" id="CHEBI:61560"/>
        <dbReference type="ChEBI" id="CHEBI:173112"/>
        <dbReference type="EC" id="2.7.7.7"/>
    </reaction>
</comment>
<reference evidence="11 12" key="1">
    <citation type="journal article" date="2015" name="Genome Announc.">
        <title>Expanding the biotechnology potential of lactobacilli through comparative genomics of 213 strains and associated genera.</title>
        <authorList>
            <person name="Sun Z."/>
            <person name="Harris H.M."/>
            <person name="McCann A."/>
            <person name="Guo C."/>
            <person name="Argimon S."/>
            <person name="Zhang W."/>
            <person name="Yang X."/>
            <person name="Jeffery I.B."/>
            <person name="Cooney J.C."/>
            <person name="Kagawa T.F."/>
            <person name="Liu W."/>
            <person name="Song Y."/>
            <person name="Salvetti E."/>
            <person name="Wrobel A."/>
            <person name="Rasinkangas P."/>
            <person name="Parkhill J."/>
            <person name="Rea M.C."/>
            <person name="O'Sullivan O."/>
            <person name="Ritari J."/>
            <person name="Douillard F.P."/>
            <person name="Paul Ross R."/>
            <person name="Yang R."/>
            <person name="Briner A.E."/>
            <person name="Felis G.E."/>
            <person name="de Vos W.M."/>
            <person name="Barrangou R."/>
            <person name="Klaenhammer T.R."/>
            <person name="Caufield P.W."/>
            <person name="Cui Y."/>
            <person name="Zhang H."/>
            <person name="O'Toole P.W."/>
        </authorList>
    </citation>
    <scope>NUCLEOTIDE SEQUENCE [LARGE SCALE GENOMIC DNA]</scope>
    <source>
        <strain evidence="11 12">DSM 20605</strain>
    </source>
</reference>
<evidence type="ECO:0000256" key="7">
    <source>
        <dbReference type="ARBA" id="ARBA00034754"/>
    </source>
</evidence>
<keyword evidence="5" id="KW-0235">DNA replication</keyword>
<dbReference type="Gene3D" id="1.20.272.10">
    <property type="match status" value="1"/>
</dbReference>
<dbReference type="InterPro" id="IPR008921">
    <property type="entry name" value="DNA_pol3_clamp-load_cplx_C"/>
</dbReference>
<protein>
    <recommendedName>
        <fullName evidence="2">DNA polymerase III subunit delta</fullName>
        <ecNumber evidence="1">2.7.7.7</ecNumber>
    </recommendedName>
</protein>
<dbReference type="InterPro" id="IPR048466">
    <property type="entry name" value="DNA_pol3_delta-like_C"/>
</dbReference>
<dbReference type="EMBL" id="AYYX01000124">
    <property type="protein sequence ID" value="KRM83017.1"/>
    <property type="molecule type" value="Genomic_DNA"/>
</dbReference>
<evidence type="ECO:0000256" key="8">
    <source>
        <dbReference type="ARBA" id="ARBA00049244"/>
    </source>
</evidence>
<evidence type="ECO:0000256" key="3">
    <source>
        <dbReference type="ARBA" id="ARBA00022679"/>
    </source>
</evidence>
<dbReference type="GO" id="GO:0009360">
    <property type="term" value="C:DNA polymerase III complex"/>
    <property type="evidence" value="ECO:0007669"/>
    <property type="project" value="InterPro"/>
</dbReference>
<dbReference type="InterPro" id="IPR005790">
    <property type="entry name" value="DNA_polIII_delta"/>
</dbReference>
<dbReference type="Proteomes" id="UP000051576">
    <property type="component" value="Unassembled WGS sequence"/>
</dbReference>
<dbReference type="GO" id="GO:0003887">
    <property type="term" value="F:DNA-directed DNA polymerase activity"/>
    <property type="evidence" value="ECO:0007669"/>
    <property type="project" value="UniProtKB-KW"/>
</dbReference>
<proteinExistence type="inferred from homology"/>
<evidence type="ECO:0000259" key="9">
    <source>
        <dbReference type="Pfam" id="PF06144"/>
    </source>
</evidence>
<dbReference type="SUPFAM" id="SSF48019">
    <property type="entry name" value="post-AAA+ oligomerization domain-like"/>
    <property type="match status" value="1"/>
</dbReference>
<dbReference type="InterPro" id="IPR027417">
    <property type="entry name" value="P-loop_NTPase"/>
</dbReference>
<dbReference type="AlphaFoldDB" id="A0A0R2C311"/>
<dbReference type="SUPFAM" id="SSF52540">
    <property type="entry name" value="P-loop containing nucleoside triphosphate hydrolases"/>
    <property type="match status" value="1"/>
</dbReference>
<dbReference type="Pfam" id="PF06144">
    <property type="entry name" value="DNA_pol3_delta"/>
    <property type="match status" value="1"/>
</dbReference>
<keyword evidence="4" id="KW-0548">Nucleotidyltransferase</keyword>
<dbReference type="NCBIfam" id="TIGR01128">
    <property type="entry name" value="holA"/>
    <property type="match status" value="1"/>
</dbReference>
<dbReference type="Pfam" id="PF21694">
    <property type="entry name" value="DNA_pol3_delta_C"/>
    <property type="match status" value="1"/>
</dbReference>
<evidence type="ECO:0000259" key="10">
    <source>
        <dbReference type="Pfam" id="PF21694"/>
    </source>
</evidence>
<organism evidence="11 12">
    <name type="scientific">Liquorilactobacillus vini DSM 20605</name>
    <dbReference type="NCBI Taxonomy" id="1133569"/>
    <lineage>
        <taxon>Bacteria</taxon>
        <taxon>Bacillati</taxon>
        <taxon>Bacillota</taxon>
        <taxon>Bacilli</taxon>
        <taxon>Lactobacillales</taxon>
        <taxon>Lactobacillaceae</taxon>
        <taxon>Liquorilactobacillus</taxon>
    </lineage>
</organism>
<evidence type="ECO:0000256" key="5">
    <source>
        <dbReference type="ARBA" id="ARBA00022705"/>
    </source>
</evidence>
<comment type="similarity">
    <text evidence="7">Belongs to the DNA polymerase HolA subunit family.</text>
</comment>
<keyword evidence="12" id="KW-1185">Reference proteome</keyword>
<dbReference type="eggNOG" id="COG1466">
    <property type="taxonomic scope" value="Bacteria"/>
</dbReference>
<dbReference type="GO" id="GO:0003677">
    <property type="term" value="F:DNA binding"/>
    <property type="evidence" value="ECO:0007669"/>
    <property type="project" value="InterPro"/>
</dbReference>
<feature type="domain" description="DNA polymerase III delta subunit-like C-terminal" evidence="10">
    <location>
        <begin position="226"/>
        <end position="345"/>
    </location>
</feature>
<dbReference type="PATRIC" id="fig|1133569.4.peg.324"/>
<evidence type="ECO:0000256" key="4">
    <source>
        <dbReference type="ARBA" id="ARBA00022695"/>
    </source>
</evidence>
<evidence type="ECO:0000313" key="12">
    <source>
        <dbReference type="Proteomes" id="UP000051576"/>
    </source>
</evidence>
<evidence type="ECO:0000256" key="1">
    <source>
        <dbReference type="ARBA" id="ARBA00012417"/>
    </source>
</evidence>
<keyword evidence="6" id="KW-0239">DNA-directed DNA polymerase</keyword>
<name>A0A0R2C311_9LACO</name>
<evidence type="ECO:0000313" key="11">
    <source>
        <dbReference type="EMBL" id="KRM83017.1"/>
    </source>
</evidence>
<dbReference type="STRING" id="1133569.FD21_GL000306"/>
<evidence type="ECO:0000256" key="6">
    <source>
        <dbReference type="ARBA" id="ARBA00022932"/>
    </source>
</evidence>
<accession>A0A0R2C311</accession>
<dbReference type="PANTHER" id="PTHR34388">
    <property type="entry name" value="DNA POLYMERASE III SUBUNIT DELTA"/>
    <property type="match status" value="1"/>
</dbReference>
<gene>
    <name evidence="11" type="ORF">FD21_GL000306</name>
</gene>
<dbReference type="InterPro" id="IPR010372">
    <property type="entry name" value="DNA_pol3_delta_N"/>
</dbReference>
<dbReference type="Gene3D" id="1.10.8.60">
    <property type="match status" value="1"/>
</dbReference>